<dbReference type="AlphaFoldDB" id="A0A2J7ZUG7"/>
<comment type="caution">
    <text evidence="2">The sequence shown here is derived from an EMBL/GenBank/DDBJ whole genome shotgun (WGS) entry which is preliminary data.</text>
</comment>
<gene>
    <name evidence="2" type="ORF">TSOC_009976</name>
</gene>
<keyword evidence="3" id="KW-1185">Reference proteome</keyword>
<name>A0A2J7ZUG7_9CHLO</name>
<sequence>MRSLLMVSAAGIWKSSDAHNADTRDPDAPRELRNHVPAIGLVRPFLEAMGLVVLLFCLFICYGRAILFHDAARR</sequence>
<dbReference type="EMBL" id="PGGS01000446">
    <property type="protein sequence ID" value="PNH03914.1"/>
    <property type="molecule type" value="Genomic_DNA"/>
</dbReference>
<proteinExistence type="predicted"/>
<evidence type="ECO:0000256" key="1">
    <source>
        <dbReference type="SAM" id="Phobius"/>
    </source>
</evidence>
<dbReference type="Proteomes" id="UP000236333">
    <property type="component" value="Unassembled WGS sequence"/>
</dbReference>
<feature type="transmembrane region" description="Helical" evidence="1">
    <location>
        <begin position="42"/>
        <end position="67"/>
    </location>
</feature>
<organism evidence="2 3">
    <name type="scientific">Tetrabaena socialis</name>
    <dbReference type="NCBI Taxonomy" id="47790"/>
    <lineage>
        <taxon>Eukaryota</taxon>
        <taxon>Viridiplantae</taxon>
        <taxon>Chlorophyta</taxon>
        <taxon>core chlorophytes</taxon>
        <taxon>Chlorophyceae</taxon>
        <taxon>CS clade</taxon>
        <taxon>Chlamydomonadales</taxon>
        <taxon>Tetrabaenaceae</taxon>
        <taxon>Tetrabaena</taxon>
    </lineage>
</organism>
<keyword evidence="1" id="KW-0812">Transmembrane</keyword>
<keyword evidence="1" id="KW-0472">Membrane</keyword>
<evidence type="ECO:0000313" key="2">
    <source>
        <dbReference type="EMBL" id="PNH03914.1"/>
    </source>
</evidence>
<reference evidence="2 3" key="1">
    <citation type="journal article" date="2017" name="Mol. Biol. Evol.">
        <title>The 4-celled Tetrabaena socialis nuclear genome reveals the essential components for genetic control of cell number at the origin of multicellularity in the volvocine lineage.</title>
        <authorList>
            <person name="Featherston J."/>
            <person name="Arakaki Y."/>
            <person name="Hanschen E.R."/>
            <person name="Ferris P.J."/>
            <person name="Michod R.E."/>
            <person name="Olson B.J.S.C."/>
            <person name="Nozaki H."/>
            <person name="Durand P.M."/>
        </authorList>
    </citation>
    <scope>NUCLEOTIDE SEQUENCE [LARGE SCALE GENOMIC DNA]</scope>
    <source>
        <strain evidence="2 3">NIES-571</strain>
    </source>
</reference>
<protein>
    <submittedName>
        <fullName evidence="2">Uncharacterized protein</fullName>
    </submittedName>
</protein>
<keyword evidence="1" id="KW-1133">Transmembrane helix</keyword>
<accession>A0A2J7ZUG7</accession>
<evidence type="ECO:0000313" key="3">
    <source>
        <dbReference type="Proteomes" id="UP000236333"/>
    </source>
</evidence>